<evidence type="ECO:0000256" key="5">
    <source>
        <dbReference type="ARBA" id="ARBA00023242"/>
    </source>
</evidence>
<keyword evidence="8" id="KW-1185">Reference proteome</keyword>
<dbReference type="PANTHER" id="PTHR46910:SF5">
    <property type="entry name" value="ZN(II)2CYS6 TRANSCRIPTION FACTOR (EUROFUNG)"/>
    <property type="match status" value="1"/>
</dbReference>
<dbReference type="EMBL" id="JBFXLS010000004">
    <property type="protein sequence ID" value="KAL2833340.1"/>
    <property type="molecule type" value="Genomic_DNA"/>
</dbReference>
<feature type="domain" description="Zn(2)-C6 fungal-type" evidence="6">
    <location>
        <begin position="4"/>
        <end position="33"/>
    </location>
</feature>
<reference evidence="7 8" key="1">
    <citation type="submission" date="2024-07" db="EMBL/GenBank/DDBJ databases">
        <title>Section-level genome sequencing and comparative genomics of Aspergillus sections Usti and Cavernicolus.</title>
        <authorList>
            <consortium name="Lawrence Berkeley National Laboratory"/>
            <person name="Nybo J.L."/>
            <person name="Vesth T.C."/>
            <person name="Theobald S."/>
            <person name="Frisvad J.C."/>
            <person name="Larsen T.O."/>
            <person name="Kjaerboelling I."/>
            <person name="Rothschild-Mancinelli K."/>
            <person name="Lyhne E.K."/>
            <person name="Kogle M.E."/>
            <person name="Barry K."/>
            <person name="Clum A."/>
            <person name="Na H."/>
            <person name="Ledsgaard L."/>
            <person name="Lin J."/>
            <person name="Lipzen A."/>
            <person name="Kuo A."/>
            <person name="Riley R."/>
            <person name="Mondo S."/>
            <person name="LaButti K."/>
            <person name="Haridas S."/>
            <person name="Pangalinan J."/>
            <person name="Salamov A.A."/>
            <person name="Simmons B.A."/>
            <person name="Magnuson J.K."/>
            <person name="Chen J."/>
            <person name="Drula E."/>
            <person name="Henrissat B."/>
            <person name="Wiebenga A."/>
            <person name="Lubbers R.J."/>
            <person name="Gomes A.C."/>
            <person name="Makela M.R."/>
            <person name="Stajich J."/>
            <person name="Grigoriev I.V."/>
            <person name="Mortensen U.H."/>
            <person name="De vries R.P."/>
            <person name="Baker S.E."/>
            <person name="Andersen M.R."/>
        </authorList>
    </citation>
    <scope>NUCLEOTIDE SEQUENCE [LARGE SCALE GENOMIC DNA]</scope>
    <source>
        <strain evidence="7 8">CBS 600.67</strain>
    </source>
</reference>
<dbReference type="InterPro" id="IPR007219">
    <property type="entry name" value="XnlR_reg_dom"/>
</dbReference>
<name>A0ABR4J034_9EURO</name>
<dbReference type="InterPro" id="IPR036864">
    <property type="entry name" value="Zn2-C6_fun-type_DNA-bd_sf"/>
</dbReference>
<organism evidence="7 8">
    <name type="scientific">Aspergillus cavernicola</name>
    <dbReference type="NCBI Taxonomy" id="176166"/>
    <lineage>
        <taxon>Eukaryota</taxon>
        <taxon>Fungi</taxon>
        <taxon>Dikarya</taxon>
        <taxon>Ascomycota</taxon>
        <taxon>Pezizomycotina</taxon>
        <taxon>Eurotiomycetes</taxon>
        <taxon>Eurotiomycetidae</taxon>
        <taxon>Eurotiales</taxon>
        <taxon>Aspergillaceae</taxon>
        <taxon>Aspergillus</taxon>
        <taxon>Aspergillus subgen. Nidulantes</taxon>
    </lineage>
</organism>
<evidence type="ECO:0000313" key="7">
    <source>
        <dbReference type="EMBL" id="KAL2833340.1"/>
    </source>
</evidence>
<evidence type="ECO:0000259" key="6">
    <source>
        <dbReference type="PROSITE" id="PS50048"/>
    </source>
</evidence>
<evidence type="ECO:0000256" key="4">
    <source>
        <dbReference type="ARBA" id="ARBA00023163"/>
    </source>
</evidence>
<comment type="caution">
    <text evidence="7">The sequence shown here is derived from an EMBL/GenBank/DDBJ whole genome shotgun (WGS) entry which is preliminary data.</text>
</comment>
<dbReference type="PANTHER" id="PTHR46910">
    <property type="entry name" value="TRANSCRIPTION FACTOR PDR1"/>
    <property type="match status" value="1"/>
</dbReference>
<dbReference type="PROSITE" id="PS50048">
    <property type="entry name" value="ZN2_CY6_FUNGAL_2"/>
    <property type="match status" value="1"/>
</dbReference>
<dbReference type="Pfam" id="PF04082">
    <property type="entry name" value="Fungal_trans"/>
    <property type="match status" value="1"/>
</dbReference>
<evidence type="ECO:0000256" key="1">
    <source>
        <dbReference type="ARBA" id="ARBA00022723"/>
    </source>
</evidence>
<sequence length="654" mass="71186">MLRVCDPCHSRKVRCDRNDPCGNCLDQNATCTRTRGMKRLPKRDLARIQRRAVAAAGRGQIHHNHPHHPSDWSQTLAQAMEPLSDDGSNLGNLNLFPQDDGFLMDMLGGEDGPLMFLERFEMGYELMSSVPLTDAQMINRRHLEHSRGLTWNRRQALESALSVASQILGSMEDCSEMAGEAAAAAAAVEGSVPSVEFLYWMLRDIGSEKFGAFISDYFRHVGKETLKKMGLSILYNTATPPDSILYTVCVNSVAFKFLNATLGTETDNELASRLQHSALLYRETAKAALKKIPLTIKPSLALLQALLCGTFLHQGSGDTNTCRALAKTACRVCMDIGLHPAATDLPNVTEEEYYCFMWCYILDRNYAWKFGSPRVLIVDPETPIHPSPSNTTISQLLLIYLNLAKVQDTMIPFLDNPINTTSPSLSLSPSLHTVYKTLLREMDSIRSHIDQIKPPSPTWRALDTSSEIASLDFAYHSILTNLHHLHQISLGHPSPLISSPESESYLDAARGGLRALLTLCASSDRLKTVAYLHWTLLYYPTTTYFAIFCNAIATHHSGDFHMLSAVSECLAQSGALSAPVAAMQGLLKEFVALSSGFFISGGGGGHVDVGDVLGGVSSFIEQGGGGGNVDSRQGVIDVGGSSGGVWGGDGHVGL</sequence>
<dbReference type="SUPFAM" id="SSF57701">
    <property type="entry name" value="Zn2/Cys6 DNA-binding domain"/>
    <property type="match status" value="1"/>
</dbReference>
<evidence type="ECO:0000313" key="8">
    <source>
        <dbReference type="Proteomes" id="UP001610335"/>
    </source>
</evidence>
<evidence type="ECO:0000256" key="2">
    <source>
        <dbReference type="ARBA" id="ARBA00023015"/>
    </source>
</evidence>
<dbReference type="CDD" id="cd00067">
    <property type="entry name" value="GAL4"/>
    <property type="match status" value="1"/>
</dbReference>
<gene>
    <name evidence="7" type="ORF">BDW59DRAFT_156841</name>
</gene>
<protein>
    <recommendedName>
        <fullName evidence="6">Zn(2)-C6 fungal-type domain-containing protein</fullName>
    </recommendedName>
</protein>
<dbReference type="Gene3D" id="4.10.240.10">
    <property type="entry name" value="Zn(2)-C6 fungal-type DNA-binding domain"/>
    <property type="match status" value="1"/>
</dbReference>
<keyword evidence="1" id="KW-0479">Metal-binding</keyword>
<dbReference type="InterPro" id="IPR050987">
    <property type="entry name" value="AtrR-like"/>
</dbReference>
<proteinExistence type="predicted"/>
<evidence type="ECO:0000256" key="3">
    <source>
        <dbReference type="ARBA" id="ARBA00023125"/>
    </source>
</evidence>
<dbReference type="SMART" id="SM00906">
    <property type="entry name" value="Fungal_trans"/>
    <property type="match status" value="1"/>
</dbReference>
<dbReference type="PROSITE" id="PS00463">
    <property type="entry name" value="ZN2_CY6_FUNGAL_1"/>
    <property type="match status" value="1"/>
</dbReference>
<keyword evidence="5" id="KW-0539">Nucleus</keyword>
<keyword evidence="3" id="KW-0238">DNA-binding</keyword>
<keyword evidence="4" id="KW-0804">Transcription</keyword>
<dbReference type="InterPro" id="IPR001138">
    <property type="entry name" value="Zn2Cys6_DnaBD"/>
</dbReference>
<dbReference type="Pfam" id="PF00172">
    <property type="entry name" value="Zn_clus"/>
    <property type="match status" value="1"/>
</dbReference>
<dbReference type="Proteomes" id="UP001610335">
    <property type="component" value="Unassembled WGS sequence"/>
</dbReference>
<keyword evidence="2" id="KW-0805">Transcription regulation</keyword>
<dbReference type="CDD" id="cd12148">
    <property type="entry name" value="fungal_TF_MHR"/>
    <property type="match status" value="1"/>
</dbReference>
<dbReference type="SMART" id="SM00066">
    <property type="entry name" value="GAL4"/>
    <property type="match status" value="1"/>
</dbReference>
<accession>A0ABR4J034</accession>